<name>A0A9E4ZGE6_9EURY</name>
<keyword evidence="2" id="KW-1185">Reference proteome</keyword>
<dbReference type="AlphaFoldDB" id="A0A9E4ZGE6"/>
<evidence type="ECO:0000313" key="1">
    <source>
        <dbReference type="EMBL" id="MCM1987121.1"/>
    </source>
</evidence>
<sequence length="169" mass="18808">MNPITKFIIFSILLLSLTSFGGTYSYLSDTERSMGNTITAGVWNTQVDFLEVDVSKAKLKGYGDESKLFSIVLKNTGDEKITIDMMNVGWNLFNVDMTNITSIKVTGNNEIFSGCNLSGDRLECNDFTLNKESSSKVSFHFDGKVSGPFMINFIMEDGSNKSVWFDVVK</sequence>
<protein>
    <submittedName>
        <fullName evidence="1">SipW-dependent-type signal peptide-containing protein</fullName>
    </submittedName>
</protein>
<gene>
    <name evidence="1" type="ORF">KDK67_09005</name>
</gene>
<dbReference type="RefSeq" id="WP_250868466.1">
    <property type="nucleotide sequence ID" value="NZ_JAGSOI010000036.1"/>
</dbReference>
<evidence type="ECO:0000313" key="2">
    <source>
        <dbReference type="Proteomes" id="UP001056766"/>
    </source>
</evidence>
<dbReference type="EMBL" id="JAGSOI010000036">
    <property type="protein sequence ID" value="MCM1987121.1"/>
    <property type="molecule type" value="Genomic_DNA"/>
</dbReference>
<reference evidence="1" key="1">
    <citation type="journal article" date="2021" name="mSystems">
        <title>Bacteria and Archaea Synergistically Convert Glycine Betaine to Biogenic Methane in the Formosa Cold Seep of the South China Sea.</title>
        <authorList>
            <person name="Li L."/>
            <person name="Zhang W."/>
            <person name="Zhang S."/>
            <person name="Song L."/>
            <person name="Sun Q."/>
            <person name="Zhang H."/>
            <person name="Xiang H."/>
            <person name="Dong X."/>
        </authorList>
    </citation>
    <scope>NUCLEOTIDE SEQUENCE</scope>
    <source>
        <strain evidence="1">LLY</strain>
    </source>
</reference>
<dbReference type="InterPro" id="IPR023833">
    <property type="entry name" value="Signal_pept_SipW-depend-type"/>
</dbReference>
<organism evidence="1 2">
    <name type="scientific">Methanococcoides seepicolus</name>
    <dbReference type="NCBI Taxonomy" id="2828780"/>
    <lineage>
        <taxon>Archaea</taxon>
        <taxon>Methanobacteriati</taxon>
        <taxon>Methanobacteriota</taxon>
        <taxon>Stenosarchaea group</taxon>
        <taxon>Methanomicrobia</taxon>
        <taxon>Methanosarcinales</taxon>
        <taxon>Methanosarcinaceae</taxon>
        <taxon>Methanococcoides</taxon>
    </lineage>
</organism>
<dbReference type="NCBIfam" id="TIGR04088">
    <property type="entry name" value="cognate_SipW"/>
    <property type="match status" value="1"/>
</dbReference>
<dbReference type="Proteomes" id="UP001056766">
    <property type="component" value="Unassembled WGS sequence"/>
</dbReference>
<comment type="caution">
    <text evidence="1">The sequence shown here is derived from an EMBL/GenBank/DDBJ whole genome shotgun (WGS) entry which is preliminary data.</text>
</comment>
<proteinExistence type="predicted"/>
<accession>A0A9E4ZGE6</accession>
<reference evidence="1" key="2">
    <citation type="submission" date="2021-04" db="EMBL/GenBank/DDBJ databases">
        <authorList>
            <person name="Dong X."/>
        </authorList>
    </citation>
    <scope>NUCLEOTIDE SEQUENCE</scope>
    <source>
        <strain evidence="1">LLY</strain>
    </source>
</reference>